<evidence type="ECO:0000256" key="7">
    <source>
        <dbReference type="ARBA" id="ARBA00023065"/>
    </source>
</evidence>
<evidence type="ECO:0000313" key="13">
    <source>
        <dbReference type="EMBL" id="SDK17151.1"/>
    </source>
</evidence>
<feature type="transmembrane region" description="Helical" evidence="10">
    <location>
        <begin position="302"/>
        <end position="321"/>
    </location>
</feature>
<keyword evidence="7" id="KW-0406">Ion transport</keyword>
<evidence type="ECO:0000259" key="12">
    <source>
        <dbReference type="Pfam" id="PF02254"/>
    </source>
</evidence>
<feature type="transmembrane region" description="Helical" evidence="10">
    <location>
        <begin position="6"/>
        <end position="24"/>
    </location>
</feature>
<evidence type="ECO:0000313" key="14">
    <source>
        <dbReference type="Proteomes" id="UP000198694"/>
    </source>
</evidence>
<dbReference type="Pfam" id="PF02254">
    <property type="entry name" value="TrkA_N"/>
    <property type="match status" value="1"/>
</dbReference>
<feature type="transmembrane region" description="Helical" evidence="10">
    <location>
        <begin position="60"/>
        <end position="77"/>
    </location>
</feature>
<evidence type="ECO:0000256" key="2">
    <source>
        <dbReference type="ARBA" id="ARBA00022448"/>
    </source>
</evidence>
<keyword evidence="4" id="KW-1003">Cell membrane</keyword>
<dbReference type="GO" id="GO:0006813">
    <property type="term" value="P:potassium ion transport"/>
    <property type="evidence" value="ECO:0007669"/>
    <property type="project" value="InterPro"/>
</dbReference>
<dbReference type="GO" id="GO:0015297">
    <property type="term" value="F:antiporter activity"/>
    <property type="evidence" value="ECO:0007669"/>
    <property type="project" value="UniProtKB-KW"/>
</dbReference>
<protein>
    <submittedName>
        <fullName evidence="13">NhaP-type Na+/H+ or K+/H+ antiporter</fullName>
    </submittedName>
</protein>
<feature type="transmembrane region" description="Helical" evidence="10">
    <location>
        <begin position="272"/>
        <end position="290"/>
    </location>
</feature>
<gene>
    <name evidence="13" type="ORF">SAMN05216243_2155</name>
</gene>
<dbReference type="Gene3D" id="1.20.1530.20">
    <property type="match status" value="1"/>
</dbReference>
<dbReference type="EMBL" id="FNFL01000003">
    <property type="protein sequence ID" value="SDK17151.1"/>
    <property type="molecule type" value="Genomic_DNA"/>
</dbReference>
<dbReference type="OrthoDB" id="570124at2"/>
<evidence type="ECO:0000256" key="6">
    <source>
        <dbReference type="ARBA" id="ARBA00022989"/>
    </source>
</evidence>
<feature type="transmembrane region" description="Helical" evidence="10">
    <location>
        <begin position="156"/>
        <end position="177"/>
    </location>
</feature>
<dbReference type="InterPro" id="IPR038770">
    <property type="entry name" value="Na+/solute_symporter_sf"/>
</dbReference>
<keyword evidence="2" id="KW-0813">Transport</keyword>
<evidence type="ECO:0000256" key="1">
    <source>
        <dbReference type="ARBA" id="ARBA00004651"/>
    </source>
</evidence>
<evidence type="ECO:0000256" key="9">
    <source>
        <dbReference type="SAM" id="MobiDB-lite"/>
    </source>
</evidence>
<dbReference type="Pfam" id="PF00999">
    <property type="entry name" value="Na_H_Exchanger"/>
    <property type="match status" value="1"/>
</dbReference>
<dbReference type="PANTHER" id="PTHR32507">
    <property type="entry name" value="NA(+)/H(+) ANTIPORTER 1"/>
    <property type="match status" value="1"/>
</dbReference>
<dbReference type="InterPro" id="IPR003148">
    <property type="entry name" value="RCK_N"/>
</dbReference>
<reference evidence="13 14" key="1">
    <citation type="submission" date="2016-10" db="EMBL/GenBank/DDBJ databases">
        <authorList>
            <person name="de Groot N.N."/>
        </authorList>
    </citation>
    <scope>NUCLEOTIDE SEQUENCE [LARGE SCALE GENOMIC DNA]</scope>
    <source>
        <strain evidence="13 14">CGMCC 1.6502</strain>
    </source>
</reference>
<feature type="transmembrane region" description="Helical" evidence="10">
    <location>
        <begin position="365"/>
        <end position="390"/>
    </location>
</feature>
<name>A0A1G8ZQ21_9BACI</name>
<dbReference type="Proteomes" id="UP000198694">
    <property type="component" value="Unassembled WGS sequence"/>
</dbReference>
<comment type="subcellular location">
    <subcellularLocation>
        <location evidence="1">Cell membrane</location>
        <topology evidence="1">Multi-pass membrane protein</topology>
    </subcellularLocation>
</comment>
<feature type="domain" description="RCK N-terminal" evidence="12">
    <location>
        <begin position="404"/>
        <end position="484"/>
    </location>
</feature>
<evidence type="ECO:0000256" key="3">
    <source>
        <dbReference type="ARBA" id="ARBA00022449"/>
    </source>
</evidence>
<sequence>MAHSLLLEFMIIGVLGVGSQWLSWRYRLPAIVVMSVAGLLAGPLFGVINPEKDFGDVYQPIITMAVAIILFEGSLNLHLKDIRGLGRSVFRIVTLGAFISWILGSLAAYYVAGMSWAVSFVIGALFIVTGPTVILPLLRQSKLKPRPAKILKWEGIIVDPIGALLAVFALEIIIVLTGEDPNIVSLLLFLLASLFAVILGWAIGRGIGWMFETGRVPEFLKSPLVFAAVIACFTIADEVTHETGLLAVTAMGMTLANIRISSIQDMRHFKENISILLISTIFVMLTASLTRETLMQIFQPEIIGFVLLMLFIVRPLAILLSTIKTDLTKSEKLLVGWIAPRGIVALTVSGYFASILYDEGYEDAALVMSITFALVFFTVMAHGFSIGWLAKKLNLSAEGRPGTLIIGSNSFTVALAKILKEVDVPVIVSDSSWQRLSKARSAGVNFHHGEILSEQTDYRLDMTPYDYLISATEFDSYNALVSTAFVPAFGRNNVYKLSIQSQRGDHMEDLDPTIAGRVLFSGEISLEGLCEKVDAGYVLRKTNITNQYSYPRYLEEREQGTILLFVLRASGNVEYYTEEVKLKAEAGDVVISLTPPSKEVNKIKAKLDEQQYENAERERNTSEEQQQKE</sequence>
<evidence type="ECO:0000259" key="11">
    <source>
        <dbReference type="Pfam" id="PF00999"/>
    </source>
</evidence>
<keyword evidence="6 10" id="KW-1133">Transmembrane helix</keyword>
<evidence type="ECO:0000256" key="5">
    <source>
        <dbReference type="ARBA" id="ARBA00022692"/>
    </source>
</evidence>
<keyword evidence="3" id="KW-0050">Antiport</keyword>
<keyword evidence="8 10" id="KW-0472">Membrane</keyword>
<dbReference type="AlphaFoldDB" id="A0A1G8ZQ21"/>
<dbReference type="Gene3D" id="3.40.50.720">
    <property type="entry name" value="NAD(P)-binding Rossmann-like Domain"/>
    <property type="match status" value="1"/>
</dbReference>
<dbReference type="GO" id="GO:1902600">
    <property type="term" value="P:proton transmembrane transport"/>
    <property type="evidence" value="ECO:0007669"/>
    <property type="project" value="InterPro"/>
</dbReference>
<evidence type="ECO:0000256" key="4">
    <source>
        <dbReference type="ARBA" id="ARBA00022475"/>
    </source>
</evidence>
<feature type="transmembrane region" description="Helical" evidence="10">
    <location>
        <begin position="333"/>
        <end position="353"/>
    </location>
</feature>
<evidence type="ECO:0000256" key="10">
    <source>
        <dbReference type="SAM" id="Phobius"/>
    </source>
</evidence>
<dbReference type="InterPro" id="IPR036291">
    <property type="entry name" value="NAD(P)-bd_dom_sf"/>
</dbReference>
<accession>A0A1G8ZQ21</accession>
<organism evidence="13 14">
    <name type="scientific">Sediminibacillus albus</name>
    <dbReference type="NCBI Taxonomy" id="407036"/>
    <lineage>
        <taxon>Bacteria</taxon>
        <taxon>Bacillati</taxon>
        <taxon>Bacillota</taxon>
        <taxon>Bacilli</taxon>
        <taxon>Bacillales</taxon>
        <taxon>Bacillaceae</taxon>
        <taxon>Sediminibacillus</taxon>
    </lineage>
</organism>
<feature type="transmembrane region" description="Helical" evidence="10">
    <location>
        <begin position="31"/>
        <end position="48"/>
    </location>
</feature>
<keyword evidence="5 10" id="KW-0812">Transmembrane</keyword>
<dbReference type="STRING" id="407036.SAMN05216243_2155"/>
<dbReference type="PANTHER" id="PTHR32507:SF0">
    <property type="entry name" value="NA(+)_H(+) ANTIPORTER 2-RELATED"/>
    <property type="match status" value="1"/>
</dbReference>
<feature type="transmembrane region" description="Helical" evidence="10">
    <location>
        <begin position="89"/>
        <end position="110"/>
    </location>
</feature>
<feature type="region of interest" description="Disordered" evidence="9">
    <location>
        <begin position="602"/>
        <end position="629"/>
    </location>
</feature>
<dbReference type="SUPFAM" id="SSF51735">
    <property type="entry name" value="NAD(P)-binding Rossmann-fold domains"/>
    <property type="match status" value="1"/>
</dbReference>
<feature type="transmembrane region" description="Helical" evidence="10">
    <location>
        <begin position="116"/>
        <end position="135"/>
    </location>
</feature>
<feature type="transmembrane region" description="Helical" evidence="10">
    <location>
        <begin position="183"/>
        <end position="207"/>
    </location>
</feature>
<evidence type="ECO:0000256" key="8">
    <source>
        <dbReference type="ARBA" id="ARBA00023136"/>
    </source>
</evidence>
<dbReference type="InterPro" id="IPR006153">
    <property type="entry name" value="Cation/H_exchanger_TM"/>
</dbReference>
<dbReference type="GO" id="GO:0005886">
    <property type="term" value="C:plasma membrane"/>
    <property type="evidence" value="ECO:0007669"/>
    <property type="project" value="UniProtKB-SubCell"/>
</dbReference>
<feature type="domain" description="Cation/H+ exchanger transmembrane" evidence="11">
    <location>
        <begin position="22"/>
        <end position="392"/>
    </location>
</feature>
<proteinExistence type="predicted"/>
<dbReference type="RefSeq" id="WP_093213908.1">
    <property type="nucleotide sequence ID" value="NZ_FNFL01000003.1"/>
</dbReference>
<keyword evidence="14" id="KW-1185">Reference proteome</keyword>